<proteinExistence type="inferred from homology"/>
<dbReference type="InterPro" id="IPR036264">
    <property type="entry name" value="Bact_exopeptidase_dim_dom"/>
</dbReference>
<dbReference type="NCBIfam" id="NF010589">
    <property type="entry name" value="PRK13983.1"/>
    <property type="match status" value="1"/>
</dbReference>
<sequence length="409" mass="44658">MTELAQISKFLDLQEKGIIELESLLTAYPALAPESGGIGEIEKAAALEKWLKAEGIQNIQHYDAPDERVPSKVRPNLVATIPGKRKDSPVWIMAHLDVVPEGERSLWDSDPWKVVVKDGKVYGRGVEDNQQGLVSSVFAALAFVKLGIVPERTIKLLFIADEEVGSKFGIQYLLEHHDLFSKDDIIIIPDGGSPDATEIEVAEKNICWLKVTTKGKQTHAAMPDKGANAFLAGCDLALRIHRLEKTAFTARDALFSPDRSTISPTKKEANVPNINTIPGEDVFYVDMRLLPVYPVSMALEEISRLSHAIEAEYGVKVSIDVVQSNESRATPATAPMVEMLARAARQVYGVEAKPIGIGGGTVGAYLRKAGYDCVVWSKMNETAHQPNENADIANIIGDAKVFATLAMME</sequence>
<dbReference type="InterPro" id="IPR011650">
    <property type="entry name" value="Peptidase_M20_dimer"/>
</dbReference>
<dbReference type="PANTHER" id="PTHR43808:SF32">
    <property type="entry name" value="ARGE_DAPE-RELATED DEACYLASE"/>
    <property type="match status" value="1"/>
</dbReference>
<reference evidence="9" key="1">
    <citation type="submission" date="2017-02" db="EMBL/GenBank/DDBJ databases">
        <authorList>
            <person name="Regsiter A."/>
            <person name="William W."/>
        </authorList>
    </citation>
    <scope>NUCLEOTIDE SEQUENCE</scope>
    <source>
        <strain evidence="9">Bib</strain>
    </source>
</reference>
<dbReference type="EMBL" id="FWDM01000017">
    <property type="protein sequence ID" value="SLM12346.1"/>
    <property type="molecule type" value="Genomic_DNA"/>
</dbReference>
<dbReference type="InterPro" id="IPR010182">
    <property type="entry name" value="ArgE/DapE"/>
</dbReference>
<dbReference type="AlphaFoldDB" id="A0A3P3XI86"/>
<comment type="similarity">
    <text evidence="3">Belongs to the peptidase M20A family.</text>
</comment>
<accession>A0A3P3XI86</accession>
<keyword evidence="4" id="KW-0479">Metal-binding</keyword>
<evidence type="ECO:0000256" key="1">
    <source>
        <dbReference type="ARBA" id="ARBA00001941"/>
    </source>
</evidence>
<name>A0A3P3XI86_9SPIR</name>
<gene>
    <name evidence="9" type="ORF">SPIROBIBN47_240067</name>
</gene>
<evidence type="ECO:0000256" key="5">
    <source>
        <dbReference type="ARBA" id="ARBA00022801"/>
    </source>
</evidence>
<dbReference type="PANTHER" id="PTHR43808">
    <property type="entry name" value="ACETYLORNITHINE DEACETYLASE"/>
    <property type="match status" value="1"/>
</dbReference>
<dbReference type="GO" id="GO:0016787">
    <property type="term" value="F:hydrolase activity"/>
    <property type="evidence" value="ECO:0007669"/>
    <property type="project" value="UniProtKB-KW"/>
</dbReference>
<comment type="cofactor">
    <cofactor evidence="1">
        <name>Co(2+)</name>
        <dbReference type="ChEBI" id="CHEBI:48828"/>
    </cofactor>
</comment>
<dbReference type="NCBIfam" id="TIGR01910">
    <property type="entry name" value="DapE-ArgE"/>
    <property type="match status" value="1"/>
</dbReference>
<dbReference type="Gene3D" id="3.30.70.360">
    <property type="match status" value="1"/>
</dbReference>
<dbReference type="Gene3D" id="3.40.630.10">
    <property type="entry name" value="Zn peptidases"/>
    <property type="match status" value="1"/>
</dbReference>
<keyword evidence="7" id="KW-0170">Cobalt</keyword>
<feature type="domain" description="Peptidase M20 dimerisation" evidence="8">
    <location>
        <begin position="201"/>
        <end position="305"/>
    </location>
</feature>
<evidence type="ECO:0000256" key="3">
    <source>
        <dbReference type="ARBA" id="ARBA00006247"/>
    </source>
</evidence>
<dbReference type="Pfam" id="PF07687">
    <property type="entry name" value="M20_dimer"/>
    <property type="match status" value="1"/>
</dbReference>
<dbReference type="SUPFAM" id="SSF53187">
    <property type="entry name" value="Zn-dependent exopeptidases"/>
    <property type="match status" value="1"/>
</dbReference>
<dbReference type="Pfam" id="PF01546">
    <property type="entry name" value="Peptidase_M20"/>
    <property type="match status" value="1"/>
</dbReference>
<evidence type="ECO:0000256" key="4">
    <source>
        <dbReference type="ARBA" id="ARBA00022723"/>
    </source>
</evidence>
<evidence type="ECO:0000256" key="7">
    <source>
        <dbReference type="ARBA" id="ARBA00023285"/>
    </source>
</evidence>
<evidence type="ECO:0000256" key="2">
    <source>
        <dbReference type="ARBA" id="ARBA00001947"/>
    </source>
</evidence>
<protein>
    <submittedName>
        <fullName evidence="9">Acetylornithine deacetylase / succinyl-diaminopimelate desuccinylase</fullName>
    </submittedName>
</protein>
<evidence type="ECO:0000259" key="8">
    <source>
        <dbReference type="Pfam" id="PF07687"/>
    </source>
</evidence>
<dbReference type="InterPro" id="IPR050072">
    <property type="entry name" value="Peptidase_M20A"/>
</dbReference>
<dbReference type="InterPro" id="IPR002933">
    <property type="entry name" value="Peptidase_M20"/>
</dbReference>
<evidence type="ECO:0000313" key="9">
    <source>
        <dbReference type="EMBL" id="SLM12346.1"/>
    </source>
</evidence>
<dbReference type="GO" id="GO:0046872">
    <property type="term" value="F:metal ion binding"/>
    <property type="evidence" value="ECO:0007669"/>
    <property type="project" value="UniProtKB-KW"/>
</dbReference>
<organism evidence="9">
    <name type="scientific">uncultured spirochete</name>
    <dbReference type="NCBI Taxonomy" id="156406"/>
    <lineage>
        <taxon>Bacteria</taxon>
        <taxon>Pseudomonadati</taxon>
        <taxon>Spirochaetota</taxon>
        <taxon>Spirochaetia</taxon>
        <taxon>Spirochaetales</taxon>
        <taxon>environmental samples</taxon>
    </lineage>
</organism>
<comment type="cofactor">
    <cofactor evidence="2">
        <name>Zn(2+)</name>
        <dbReference type="ChEBI" id="CHEBI:29105"/>
    </cofactor>
</comment>
<keyword evidence="5" id="KW-0378">Hydrolase</keyword>
<keyword evidence="6" id="KW-0862">Zinc</keyword>
<dbReference type="SUPFAM" id="SSF55031">
    <property type="entry name" value="Bacterial exopeptidase dimerisation domain"/>
    <property type="match status" value="1"/>
</dbReference>
<evidence type="ECO:0000256" key="6">
    <source>
        <dbReference type="ARBA" id="ARBA00022833"/>
    </source>
</evidence>